<dbReference type="GO" id="GO:0005829">
    <property type="term" value="C:cytosol"/>
    <property type="evidence" value="ECO:0007669"/>
    <property type="project" value="TreeGrafter"/>
</dbReference>
<dbReference type="Proteomes" id="UP000253868">
    <property type="component" value="Chromosome"/>
</dbReference>
<organism evidence="1 2">
    <name type="scientific">Streptomyces paludis</name>
    <dbReference type="NCBI Taxonomy" id="2282738"/>
    <lineage>
        <taxon>Bacteria</taxon>
        <taxon>Bacillati</taxon>
        <taxon>Actinomycetota</taxon>
        <taxon>Actinomycetes</taxon>
        <taxon>Kitasatosporales</taxon>
        <taxon>Streptomycetaceae</taxon>
        <taxon>Streptomyces</taxon>
    </lineage>
</organism>
<sequence length="309" mass="31959">MPAPESVAVTDPALAAAAARPRRGESLVRRSTRAARGLLGAGGRDGGGDDRVAEELRLPVASGRQIVVTSIRGGAGKTTVTALLSRTFNHYRHDPVVTVEADAALGTLPVRLGAETVRWSCADLAAILDPAAMQLTDITGYLVPLEGGWLLPGSQGRIGAPLTVPAYRTVMVALRCHFGVTVVDCESLPGEVARTAVDTAHARVLVAPATLEGVSSTRAVLDWMAGLPRPVLASTVIALTVSSPDAAFGVKAATRHLEETGVPVVVVPYDRHLAAGGPVLTSLLAPDTRAGAIRLATEALHRAAGVRTR</sequence>
<reference evidence="2" key="1">
    <citation type="submission" date="2018-07" db="EMBL/GenBank/DDBJ databases">
        <authorList>
            <person name="Zhao J."/>
        </authorList>
    </citation>
    <scope>NUCLEOTIDE SEQUENCE [LARGE SCALE GENOMIC DNA]</scope>
    <source>
        <strain evidence="2">GSSD-12</strain>
    </source>
</reference>
<dbReference type="SUPFAM" id="SSF52540">
    <property type="entry name" value="P-loop containing nucleoside triphosphate hydrolases"/>
    <property type="match status" value="1"/>
</dbReference>
<dbReference type="OrthoDB" id="3425679at2"/>
<dbReference type="GO" id="GO:0016887">
    <property type="term" value="F:ATP hydrolysis activity"/>
    <property type="evidence" value="ECO:0007669"/>
    <property type="project" value="TreeGrafter"/>
</dbReference>
<dbReference type="GO" id="GO:0005524">
    <property type="term" value="F:ATP binding"/>
    <property type="evidence" value="ECO:0007669"/>
    <property type="project" value="TreeGrafter"/>
</dbReference>
<protein>
    <submittedName>
        <fullName evidence="1">Type VII secretion protein</fullName>
    </submittedName>
</protein>
<dbReference type="GO" id="GO:0009898">
    <property type="term" value="C:cytoplasmic side of plasma membrane"/>
    <property type="evidence" value="ECO:0007669"/>
    <property type="project" value="TreeGrafter"/>
</dbReference>
<name>A0A345HK22_9ACTN</name>
<evidence type="ECO:0000313" key="1">
    <source>
        <dbReference type="EMBL" id="AXG77046.1"/>
    </source>
</evidence>
<dbReference type="Gene3D" id="3.40.50.300">
    <property type="entry name" value="P-loop containing nucleotide triphosphate hydrolases"/>
    <property type="match status" value="1"/>
</dbReference>
<dbReference type="PANTHER" id="PTHR43384">
    <property type="entry name" value="SEPTUM SITE-DETERMINING PROTEIN MIND HOMOLOG, CHLOROPLASTIC-RELATED"/>
    <property type="match status" value="1"/>
</dbReference>
<keyword evidence="2" id="KW-1185">Reference proteome</keyword>
<dbReference type="PANTHER" id="PTHR43384:SF14">
    <property type="entry name" value="ESX-1 SECRETION-ASSOCIATED PROTEIN ESPI"/>
    <property type="match status" value="1"/>
</dbReference>
<proteinExistence type="predicted"/>
<dbReference type="KEGG" id="spad:DVK44_04360"/>
<dbReference type="InterPro" id="IPR050625">
    <property type="entry name" value="ParA/MinD_ATPase"/>
</dbReference>
<accession>A0A345HK22</accession>
<dbReference type="GO" id="GO:0051782">
    <property type="term" value="P:negative regulation of cell division"/>
    <property type="evidence" value="ECO:0007669"/>
    <property type="project" value="TreeGrafter"/>
</dbReference>
<gene>
    <name evidence="1" type="ORF">DVK44_04360</name>
</gene>
<dbReference type="InterPro" id="IPR027417">
    <property type="entry name" value="P-loop_NTPase"/>
</dbReference>
<dbReference type="AlphaFoldDB" id="A0A345HK22"/>
<dbReference type="EMBL" id="CP031194">
    <property type="protein sequence ID" value="AXG77046.1"/>
    <property type="molecule type" value="Genomic_DNA"/>
</dbReference>
<evidence type="ECO:0000313" key="2">
    <source>
        <dbReference type="Proteomes" id="UP000253868"/>
    </source>
</evidence>
<dbReference type="RefSeq" id="WP_114658416.1">
    <property type="nucleotide sequence ID" value="NZ_CP031194.1"/>
</dbReference>